<dbReference type="PANTHER" id="PTHR30336:SF6">
    <property type="entry name" value="INTEGRAL MEMBRANE PROTEIN"/>
    <property type="match status" value="1"/>
</dbReference>
<dbReference type="Proteomes" id="UP000007463">
    <property type="component" value="Chromosome"/>
</dbReference>
<organism evidence="2 3">
    <name type="scientific">Fluviicola taffensis (strain DSM 16823 / NCIMB 13979 / RW262)</name>
    <dbReference type="NCBI Taxonomy" id="755732"/>
    <lineage>
        <taxon>Bacteria</taxon>
        <taxon>Pseudomonadati</taxon>
        <taxon>Bacteroidota</taxon>
        <taxon>Flavobacteriia</taxon>
        <taxon>Flavobacteriales</taxon>
        <taxon>Crocinitomicaceae</taxon>
        <taxon>Fluviicola</taxon>
    </lineage>
</organism>
<dbReference type="KEGG" id="fte:Fluta_4042"/>
<reference evidence="2 3" key="1">
    <citation type="journal article" date="2011" name="Stand. Genomic Sci.">
        <title>Complete genome sequence of the gliding freshwater bacterium Fluviicola taffensis type strain (RW262).</title>
        <authorList>
            <person name="Woyke T."/>
            <person name="Chertkov O."/>
            <person name="Lapidus A."/>
            <person name="Nolan M."/>
            <person name="Lucas S."/>
            <person name="Del Rio T.G."/>
            <person name="Tice H."/>
            <person name="Cheng J.F."/>
            <person name="Tapia R."/>
            <person name="Han C."/>
            <person name="Goodwin L."/>
            <person name="Pitluck S."/>
            <person name="Liolios K."/>
            <person name="Pagani I."/>
            <person name="Ivanova N."/>
            <person name="Huntemann M."/>
            <person name="Mavromatis K."/>
            <person name="Mikhailova N."/>
            <person name="Pati A."/>
            <person name="Chen A."/>
            <person name="Palaniappan K."/>
            <person name="Land M."/>
            <person name="Hauser L."/>
            <person name="Brambilla E.M."/>
            <person name="Rohde M."/>
            <person name="Mwirichia R."/>
            <person name="Sikorski J."/>
            <person name="Tindall B.J."/>
            <person name="Goker M."/>
            <person name="Bristow J."/>
            <person name="Eisen J.A."/>
            <person name="Markowitz V."/>
            <person name="Hugenholtz P."/>
            <person name="Klenk H.P."/>
            <person name="Kyrpides N.C."/>
        </authorList>
    </citation>
    <scope>NUCLEOTIDE SEQUENCE [LARGE SCALE GENOMIC DNA]</scope>
    <source>
        <strain evidence="3">DSM 16823 / RW262 / RW262</strain>
    </source>
</reference>
<dbReference type="AlphaFoldDB" id="F2IIP2"/>
<dbReference type="PANTHER" id="PTHR30336">
    <property type="entry name" value="INNER MEMBRANE PROTEIN, PROBABLE PERMEASE"/>
    <property type="match status" value="1"/>
</dbReference>
<dbReference type="Pfam" id="PF02698">
    <property type="entry name" value="DUF218"/>
    <property type="match status" value="1"/>
</dbReference>
<dbReference type="EMBL" id="CP002542">
    <property type="protein sequence ID" value="AEA46004.1"/>
    <property type="molecule type" value="Genomic_DNA"/>
</dbReference>
<dbReference type="OrthoDB" id="9782395at2"/>
<dbReference type="RefSeq" id="WP_013688761.1">
    <property type="nucleotide sequence ID" value="NC_015321.1"/>
</dbReference>
<evidence type="ECO:0000313" key="2">
    <source>
        <dbReference type="EMBL" id="AEA46004.1"/>
    </source>
</evidence>
<dbReference type="HOGENOM" id="CLU_051474_0_2_10"/>
<feature type="domain" description="DUF218" evidence="1">
    <location>
        <begin position="53"/>
        <end position="175"/>
    </location>
</feature>
<evidence type="ECO:0000313" key="3">
    <source>
        <dbReference type="Proteomes" id="UP000007463"/>
    </source>
</evidence>
<proteinExistence type="predicted"/>
<sequence precursor="true">MKRKRNWSKIIKRTLLISLFFLLFWFFGANWVIESNAEGKLFNQASQCPKAKVALVLGTSRTNKHGNDNLYFSYRIKAAVELYRAGKVKYILVSGDNSITTYDEPTDMKNALVKAGIPANRIFLDYAGFRTLDSMERALKVFGQKEVIVISQQFHNERAIYLGEHFGMTVYGYNAQDVAKMGGFKTKVRERFARMKVFWDILFGIDSKFLGEAVEIG</sequence>
<evidence type="ECO:0000259" key="1">
    <source>
        <dbReference type="Pfam" id="PF02698"/>
    </source>
</evidence>
<gene>
    <name evidence="2" type="ordered locus">Fluta_4042</name>
</gene>
<dbReference type="InterPro" id="IPR051599">
    <property type="entry name" value="Cell_Envelope_Assoc"/>
</dbReference>
<dbReference type="InterPro" id="IPR003848">
    <property type="entry name" value="DUF218"/>
</dbReference>
<keyword evidence="3" id="KW-1185">Reference proteome</keyword>
<dbReference type="CDD" id="cd06259">
    <property type="entry name" value="YdcF-like"/>
    <property type="match status" value="1"/>
</dbReference>
<dbReference type="STRING" id="755732.Fluta_4042"/>
<dbReference type="GO" id="GO:0005886">
    <property type="term" value="C:plasma membrane"/>
    <property type="evidence" value="ECO:0007669"/>
    <property type="project" value="TreeGrafter"/>
</dbReference>
<reference evidence="3" key="2">
    <citation type="submission" date="2011-02" db="EMBL/GenBank/DDBJ databases">
        <title>The complete genome of Fluviicola taffensis DSM 16823.</title>
        <authorList>
            <consortium name="US DOE Joint Genome Institute (JGI-PGF)"/>
            <person name="Lucas S."/>
            <person name="Copeland A."/>
            <person name="Lapidus A."/>
            <person name="Bruce D."/>
            <person name="Goodwin L."/>
            <person name="Pitluck S."/>
            <person name="Kyrpides N."/>
            <person name="Mavromatis K."/>
            <person name="Ivanova N."/>
            <person name="Mikhailova N."/>
            <person name="Pagani I."/>
            <person name="Chertkov O."/>
            <person name="Detter J.C."/>
            <person name="Han C."/>
            <person name="Tapia R."/>
            <person name="Land M."/>
            <person name="Hauser L."/>
            <person name="Markowitz V."/>
            <person name="Cheng J.-F."/>
            <person name="Hugenholtz P."/>
            <person name="Woyke T."/>
            <person name="Wu D."/>
            <person name="Tindall B."/>
            <person name="Pomrenke H.G."/>
            <person name="Brambilla E."/>
            <person name="Klenk H.-P."/>
            <person name="Eisen J.A."/>
        </authorList>
    </citation>
    <scope>NUCLEOTIDE SEQUENCE [LARGE SCALE GENOMIC DNA]</scope>
    <source>
        <strain evidence="3">DSM 16823 / RW262 / RW262</strain>
    </source>
</reference>
<protein>
    <recommendedName>
        <fullName evidence="1">DUF218 domain-containing protein</fullName>
    </recommendedName>
</protein>
<name>F2IIP2_FLUTR</name>
<accession>F2IIP2</accession>
<dbReference type="eggNOG" id="COG2949">
    <property type="taxonomic scope" value="Bacteria"/>
</dbReference>